<dbReference type="Proteomes" id="UP000323856">
    <property type="component" value="Unassembled WGS sequence"/>
</dbReference>
<evidence type="ECO:0000313" key="3">
    <source>
        <dbReference type="Proteomes" id="UP000323856"/>
    </source>
</evidence>
<feature type="domain" description="HTH cro/C1-type" evidence="1">
    <location>
        <begin position="9"/>
        <end position="74"/>
    </location>
</feature>
<gene>
    <name evidence="2" type="ORF">FQ154_09195</name>
</gene>
<dbReference type="AlphaFoldDB" id="A0A5B0EDF2"/>
<protein>
    <submittedName>
        <fullName evidence="2">Helix-turn-helix transcriptional regulator</fullName>
    </submittedName>
</protein>
<dbReference type="OrthoDB" id="3626437at2"/>
<name>A0A5B0EDF2_9MICC</name>
<dbReference type="GO" id="GO:0003677">
    <property type="term" value="F:DNA binding"/>
    <property type="evidence" value="ECO:0007669"/>
    <property type="project" value="InterPro"/>
</dbReference>
<sequence length="116" mass="13192">MKTIGYEWRLREIMAAAGIFTTTKLNRELKERGIELSSSQAYRLATEKPERLNLHVLVALMDIFDCSADDLVQRVELRHSSAKTGTEDQDTTGTADFLRKEGFRPKRANIVPDHEA</sequence>
<dbReference type="Pfam" id="PF13443">
    <property type="entry name" value="HTH_26"/>
    <property type="match status" value="1"/>
</dbReference>
<dbReference type="EMBL" id="VOBL01000008">
    <property type="protein sequence ID" value="KAA0977074.1"/>
    <property type="molecule type" value="Genomic_DNA"/>
</dbReference>
<dbReference type="InterPro" id="IPR010982">
    <property type="entry name" value="Lambda_DNA-bd_dom_sf"/>
</dbReference>
<proteinExistence type="predicted"/>
<evidence type="ECO:0000259" key="1">
    <source>
        <dbReference type="Pfam" id="PF13443"/>
    </source>
</evidence>
<reference evidence="2 3" key="1">
    <citation type="submission" date="2019-07" db="EMBL/GenBank/DDBJ databases">
        <title>Analysis of the biochemical properties, biological activity and biotechnological potential of siderophores and biosurfactants produced by Antarctic psychrotolerant bacteria.</title>
        <authorList>
            <person name="Styczynski M."/>
            <person name="Krucon T."/>
            <person name="Decewicz P."/>
            <person name="Dziewit L."/>
        </authorList>
    </citation>
    <scope>NUCLEOTIDE SEQUENCE [LARGE SCALE GENOMIC DNA]</scope>
    <source>
        <strain evidence="2 3">ANT_H27</strain>
    </source>
</reference>
<dbReference type="InterPro" id="IPR001387">
    <property type="entry name" value="Cro/C1-type_HTH"/>
</dbReference>
<comment type="caution">
    <text evidence="2">The sequence shown here is derived from an EMBL/GenBank/DDBJ whole genome shotgun (WGS) entry which is preliminary data.</text>
</comment>
<accession>A0A5B0EDF2</accession>
<organism evidence="2 3">
    <name type="scientific">Paeniglutamicibacter gangotriensis</name>
    <dbReference type="NCBI Taxonomy" id="254787"/>
    <lineage>
        <taxon>Bacteria</taxon>
        <taxon>Bacillati</taxon>
        <taxon>Actinomycetota</taxon>
        <taxon>Actinomycetes</taxon>
        <taxon>Micrococcales</taxon>
        <taxon>Micrococcaceae</taxon>
        <taxon>Paeniglutamicibacter</taxon>
    </lineage>
</organism>
<evidence type="ECO:0000313" key="2">
    <source>
        <dbReference type="EMBL" id="KAA0977074.1"/>
    </source>
</evidence>
<dbReference type="Gene3D" id="1.10.260.40">
    <property type="entry name" value="lambda repressor-like DNA-binding domains"/>
    <property type="match status" value="1"/>
</dbReference>
<dbReference type="RefSeq" id="WP_007273085.1">
    <property type="nucleotide sequence ID" value="NZ_VOBL01000008.1"/>
</dbReference>